<dbReference type="EMBL" id="FNBG01000020">
    <property type="protein sequence ID" value="SDF91892.1"/>
    <property type="molecule type" value="Genomic_DNA"/>
</dbReference>
<dbReference type="InterPro" id="IPR050223">
    <property type="entry name" value="D-isomer_2-hydroxyacid_DH"/>
</dbReference>
<sequence>MKPKVYITRDIPQDVEAYIAEHCSYSKWEQEEPIPRDHLFTNLADADGLLTSGGKIDAELLDHAPLLKAVSTISVGYNNFDLEAMKARGIIGTNTPEVLNDTVADLIMALMLSTARRITELDRYVKDGLWKSGDDAELFGLDVHHKTLGIIGMGEIGEAVARRGKWGFSMNVLYHNRHRKPEAEDAMAAEYRELDDLLHESDFVVLMTPLTPETRRMIGQREFALMKPTAVFINASRGATVDEAALISALQNRTIYGAGLDVFEREPVLPDNPLLSLPNVVTLPHIGSATGQTRHDMAMLAAQNLVSALYGRTPPNVVRELRG</sequence>
<evidence type="ECO:0000259" key="5">
    <source>
        <dbReference type="Pfam" id="PF02826"/>
    </source>
</evidence>
<dbReference type="Proteomes" id="UP000198972">
    <property type="component" value="Unassembled WGS sequence"/>
</dbReference>
<feature type="domain" description="D-isomer specific 2-hydroxyacid dehydrogenase catalytic" evidence="4">
    <location>
        <begin position="5"/>
        <end position="318"/>
    </location>
</feature>
<dbReference type="Gene3D" id="3.40.50.720">
    <property type="entry name" value="NAD(P)-binding Rossmann-like Domain"/>
    <property type="match status" value="2"/>
</dbReference>
<evidence type="ECO:0000256" key="1">
    <source>
        <dbReference type="ARBA" id="ARBA00005854"/>
    </source>
</evidence>
<dbReference type="AlphaFoldDB" id="A0A1G7Q018"/>
<dbReference type="GO" id="GO:0051287">
    <property type="term" value="F:NAD binding"/>
    <property type="evidence" value="ECO:0007669"/>
    <property type="project" value="InterPro"/>
</dbReference>
<keyword evidence="7" id="KW-1185">Reference proteome</keyword>
<reference evidence="6 7" key="1">
    <citation type="submission" date="2016-10" db="EMBL/GenBank/DDBJ databases">
        <authorList>
            <person name="de Groot N.N."/>
        </authorList>
    </citation>
    <scope>NUCLEOTIDE SEQUENCE [LARGE SCALE GENOMIC DNA]</scope>
    <source>
        <strain evidence="6 7">DSM 28129</strain>
    </source>
</reference>
<dbReference type="GO" id="GO:0030267">
    <property type="term" value="F:glyoxylate reductase (NADPH) activity"/>
    <property type="evidence" value="ECO:0007669"/>
    <property type="project" value="TreeGrafter"/>
</dbReference>
<evidence type="ECO:0000256" key="3">
    <source>
        <dbReference type="RuleBase" id="RU003719"/>
    </source>
</evidence>
<dbReference type="SUPFAM" id="SSF51735">
    <property type="entry name" value="NAD(P)-binding Rossmann-fold domains"/>
    <property type="match status" value="1"/>
</dbReference>
<dbReference type="FunFam" id="3.40.50.720:FF:000462">
    <property type="entry name" value="Glyoxylate reductase (NADP+)"/>
    <property type="match status" value="1"/>
</dbReference>
<evidence type="ECO:0000256" key="2">
    <source>
        <dbReference type="ARBA" id="ARBA00023002"/>
    </source>
</evidence>
<gene>
    <name evidence="6" type="ORF">SAMN04488542_12066</name>
</gene>
<feature type="domain" description="D-isomer specific 2-hydroxyacid dehydrogenase NAD-binding" evidence="5">
    <location>
        <begin position="108"/>
        <end position="287"/>
    </location>
</feature>
<accession>A0A1G7Q018</accession>
<keyword evidence="2 3" id="KW-0560">Oxidoreductase</keyword>
<dbReference type="Pfam" id="PF02826">
    <property type="entry name" value="2-Hacid_dh_C"/>
    <property type="match status" value="1"/>
</dbReference>
<comment type="similarity">
    <text evidence="1 3">Belongs to the D-isomer specific 2-hydroxyacid dehydrogenase family.</text>
</comment>
<proteinExistence type="inferred from homology"/>
<evidence type="ECO:0000313" key="7">
    <source>
        <dbReference type="Proteomes" id="UP000198972"/>
    </source>
</evidence>
<evidence type="ECO:0000313" key="6">
    <source>
        <dbReference type="EMBL" id="SDF91892.1"/>
    </source>
</evidence>
<dbReference type="RefSeq" id="WP_091232935.1">
    <property type="nucleotide sequence ID" value="NZ_FNBG01000020.1"/>
</dbReference>
<dbReference type="SUPFAM" id="SSF52283">
    <property type="entry name" value="Formate/glycerate dehydrogenase catalytic domain-like"/>
    <property type="match status" value="1"/>
</dbReference>
<dbReference type="OrthoDB" id="9805416at2"/>
<dbReference type="GO" id="GO:0016618">
    <property type="term" value="F:hydroxypyruvate reductase [NAD(P)H] activity"/>
    <property type="evidence" value="ECO:0007669"/>
    <property type="project" value="TreeGrafter"/>
</dbReference>
<protein>
    <submittedName>
        <fullName evidence="6">Gluconate 2-dehydrogenase</fullName>
    </submittedName>
</protein>
<dbReference type="CDD" id="cd05301">
    <property type="entry name" value="GDH"/>
    <property type="match status" value="1"/>
</dbReference>
<name>A0A1G7Q018_9BACL</name>
<dbReference type="InterPro" id="IPR006140">
    <property type="entry name" value="D-isomer_DH_NAD-bd"/>
</dbReference>
<evidence type="ECO:0000259" key="4">
    <source>
        <dbReference type="Pfam" id="PF00389"/>
    </source>
</evidence>
<dbReference type="PANTHER" id="PTHR10996:SF283">
    <property type="entry name" value="GLYOXYLATE_HYDROXYPYRUVATE REDUCTASE B"/>
    <property type="match status" value="1"/>
</dbReference>
<dbReference type="STRING" id="670482.SAMN04488542_12066"/>
<dbReference type="Pfam" id="PF00389">
    <property type="entry name" value="2-Hacid_dh"/>
    <property type="match status" value="1"/>
</dbReference>
<dbReference type="InterPro" id="IPR006139">
    <property type="entry name" value="D-isomer_2_OHA_DH_cat_dom"/>
</dbReference>
<dbReference type="GO" id="GO:0005829">
    <property type="term" value="C:cytosol"/>
    <property type="evidence" value="ECO:0007669"/>
    <property type="project" value="TreeGrafter"/>
</dbReference>
<dbReference type="PANTHER" id="PTHR10996">
    <property type="entry name" value="2-HYDROXYACID DEHYDROGENASE-RELATED"/>
    <property type="match status" value="1"/>
</dbReference>
<organism evidence="6 7">
    <name type="scientific">Fontibacillus panacisegetis</name>
    <dbReference type="NCBI Taxonomy" id="670482"/>
    <lineage>
        <taxon>Bacteria</taxon>
        <taxon>Bacillati</taxon>
        <taxon>Bacillota</taxon>
        <taxon>Bacilli</taxon>
        <taxon>Bacillales</taxon>
        <taxon>Paenibacillaceae</taxon>
        <taxon>Fontibacillus</taxon>
    </lineage>
</organism>
<dbReference type="InterPro" id="IPR036291">
    <property type="entry name" value="NAD(P)-bd_dom_sf"/>
</dbReference>